<feature type="compositionally biased region" description="Low complexity" evidence="1">
    <location>
        <begin position="151"/>
        <end position="160"/>
    </location>
</feature>
<evidence type="ECO:0000313" key="3">
    <source>
        <dbReference type="Proteomes" id="UP000067444"/>
    </source>
</evidence>
<feature type="compositionally biased region" description="Basic and acidic residues" evidence="1">
    <location>
        <begin position="136"/>
        <end position="150"/>
    </location>
</feature>
<dbReference type="EMBL" id="CP012160">
    <property type="protein sequence ID" value="AKS45431.1"/>
    <property type="molecule type" value="Genomic_DNA"/>
</dbReference>
<gene>
    <name evidence="2" type="ORF">OSB_08720</name>
</gene>
<organism evidence="2 3">
    <name type="scientific">Octadecabacter temperatus</name>
    <dbReference type="NCBI Taxonomy" id="1458307"/>
    <lineage>
        <taxon>Bacteria</taxon>
        <taxon>Pseudomonadati</taxon>
        <taxon>Pseudomonadota</taxon>
        <taxon>Alphaproteobacteria</taxon>
        <taxon>Rhodobacterales</taxon>
        <taxon>Roseobacteraceae</taxon>
        <taxon>Octadecabacter</taxon>
    </lineage>
</organism>
<name>A0A0K0Y3H4_9RHOB</name>
<dbReference type="KEGG" id="otm:OSB_08720"/>
<dbReference type="OrthoDB" id="7688532at2"/>
<reference evidence="2 3" key="1">
    <citation type="journal article" date="2015" name="Genome Announc.">
        <title>Closed Genome Sequence of Octadecabacter temperatus SB1, the First Mesophilic Species of the Genus Octadecabacter.</title>
        <authorList>
            <person name="Voget S."/>
            <person name="Billerbeck S."/>
            <person name="Simon M."/>
            <person name="Daniel R."/>
        </authorList>
    </citation>
    <scope>NUCLEOTIDE SEQUENCE [LARGE SCALE GENOMIC DNA]</scope>
    <source>
        <strain evidence="2 3">SB1</strain>
    </source>
</reference>
<dbReference type="AlphaFoldDB" id="A0A0K0Y3H4"/>
<dbReference type="InterPro" id="IPR025961">
    <property type="entry name" value="Metal_resist"/>
</dbReference>
<evidence type="ECO:0000313" key="2">
    <source>
        <dbReference type="EMBL" id="AKS45431.1"/>
    </source>
</evidence>
<dbReference type="Pfam" id="PF13801">
    <property type="entry name" value="Metal_resist"/>
    <property type="match status" value="1"/>
</dbReference>
<accession>A0A0K0Y3H4</accession>
<dbReference type="Proteomes" id="UP000067444">
    <property type="component" value="Chromosome"/>
</dbReference>
<protein>
    <submittedName>
        <fullName evidence="2">Uncharacterized protein</fullName>
    </submittedName>
</protein>
<dbReference type="STRING" id="1458307.OSB_08720"/>
<evidence type="ECO:0000256" key="1">
    <source>
        <dbReference type="SAM" id="MobiDB-lite"/>
    </source>
</evidence>
<keyword evidence="3" id="KW-1185">Reference proteome</keyword>
<feature type="region of interest" description="Disordered" evidence="1">
    <location>
        <begin position="134"/>
        <end position="160"/>
    </location>
</feature>
<dbReference type="RefSeq" id="WP_049833821.1">
    <property type="nucleotide sequence ID" value="NZ_CP012160.1"/>
</dbReference>
<proteinExistence type="predicted"/>
<sequence>MAEKQKKSGRLQRGLLIGSLALNLLVLGVVAGTVFTGNGPGGPQRVDLTAGPLTRAMEGERRDAVRTALRESGAFERRDRSEIRQDMQVLLATLRADEFDEVAFRDALSRQRARLQSGQNAVLDAVTAQIEEMDSEERAAFADRLEDQARRAPAPRRQSN</sequence>